<evidence type="ECO:0000313" key="2">
    <source>
        <dbReference type="Proteomes" id="UP000821845"/>
    </source>
</evidence>
<sequence length="178" mass="19366">MRCGSLSACLPSGAEKKGRLCEEGLHDLGGKQESSGPSAALHCGRLNLDQLAENVSSKTLRRRSWCHKGSIVTPTCQMASPPGQRRRRRRRRYILPGPSAPDVRMQRAPRVPLASPIGYAPTCLLKVAGIFGAGFRWCGGYGSIDSVLNRNELVRHLSLPSLCSRLLLPYTEGNGTKE</sequence>
<dbReference type="Proteomes" id="UP000821845">
    <property type="component" value="Chromosome 1"/>
</dbReference>
<reference evidence="1" key="1">
    <citation type="submission" date="2020-05" db="EMBL/GenBank/DDBJ databases">
        <title>Large-scale comparative analyses of tick genomes elucidate their genetic diversity and vector capacities.</title>
        <authorList>
            <person name="Jia N."/>
            <person name="Wang J."/>
            <person name="Shi W."/>
            <person name="Du L."/>
            <person name="Sun Y."/>
            <person name="Zhan W."/>
            <person name="Jiang J."/>
            <person name="Wang Q."/>
            <person name="Zhang B."/>
            <person name="Ji P."/>
            <person name="Sakyi L.B."/>
            <person name="Cui X."/>
            <person name="Yuan T."/>
            <person name="Jiang B."/>
            <person name="Yang W."/>
            <person name="Lam T.T.-Y."/>
            <person name="Chang Q."/>
            <person name="Ding S."/>
            <person name="Wang X."/>
            <person name="Zhu J."/>
            <person name="Ruan X."/>
            <person name="Zhao L."/>
            <person name="Wei J."/>
            <person name="Que T."/>
            <person name="Du C."/>
            <person name="Cheng J."/>
            <person name="Dai P."/>
            <person name="Han X."/>
            <person name="Huang E."/>
            <person name="Gao Y."/>
            <person name="Liu J."/>
            <person name="Shao H."/>
            <person name="Ye R."/>
            <person name="Li L."/>
            <person name="Wei W."/>
            <person name="Wang X."/>
            <person name="Wang C."/>
            <person name="Yang T."/>
            <person name="Huo Q."/>
            <person name="Li W."/>
            <person name="Guo W."/>
            <person name="Chen H."/>
            <person name="Zhou L."/>
            <person name="Ni X."/>
            <person name="Tian J."/>
            <person name="Zhou Y."/>
            <person name="Sheng Y."/>
            <person name="Liu T."/>
            <person name="Pan Y."/>
            <person name="Xia L."/>
            <person name="Li J."/>
            <person name="Zhao F."/>
            <person name="Cao W."/>
        </authorList>
    </citation>
    <scope>NUCLEOTIDE SEQUENCE</scope>
    <source>
        <strain evidence="1">Hyas-2018</strain>
    </source>
</reference>
<accession>A0ACB7TEC6</accession>
<comment type="caution">
    <text evidence="1">The sequence shown here is derived from an EMBL/GenBank/DDBJ whole genome shotgun (WGS) entry which is preliminary data.</text>
</comment>
<protein>
    <submittedName>
        <fullName evidence="1">Uncharacterized protein</fullName>
    </submittedName>
</protein>
<name>A0ACB7TEC6_HYAAI</name>
<dbReference type="EMBL" id="CM023481">
    <property type="protein sequence ID" value="KAH6945365.1"/>
    <property type="molecule type" value="Genomic_DNA"/>
</dbReference>
<evidence type="ECO:0000313" key="1">
    <source>
        <dbReference type="EMBL" id="KAH6945365.1"/>
    </source>
</evidence>
<organism evidence="1 2">
    <name type="scientific">Hyalomma asiaticum</name>
    <name type="common">Tick</name>
    <dbReference type="NCBI Taxonomy" id="266040"/>
    <lineage>
        <taxon>Eukaryota</taxon>
        <taxon>Metazoa</taxon>
        <taxon>Ecdysozoa</taxon>
        <taxon>Arthropoda</taxon>
        <taxon>Chelicerata</taxon>
        <taxon>Arachnida</taxon>
        <taxon>Acari</taxon>
        <taxon>Parasitiformes</taxon>
        <taxon>Ixodida</taxon>
        <taxon>Ixodoidea</taxon>
        <taxon>Ixodidae</taxon>
        <taxon>Hyalomminae</taxon>
        <taxon>Hyalomma</taxon>
    </lineage>
</organism>
<gene>
    <name evidence="1" type="ORF">HPB50_008050</name>
</gene>
<keyword evidence="2" id="KW-1185">Reference proteome</keyword>
<proteinExistence type="predicted"/>